<dbReference type="CDD" id="cd00796">
    <property type="entry name" value="INT_Rci_Hp1_C"/>
    <property type="match status" value="1"/>
</dbReference>
<accession>A0A2U2DSD9</accession>
<dbReference type="InterPro" id="IPR050090">
    <property type="entry name" value="Tyrosine_recombinase_XerCD"/>
</dbReference>
<dbReference type="GO" id="GO:0015074">
    <property type="term" value="P:DNA integration"/>
    <property type="evidence" value="ECO:0007669"/>
    <property type="project" value="UniProtKB-KW"/>
</dbReference>
<dbReference type="Pfam" id="PF00589">
    <property type="entry name" value="Phage_integrase"/>
    <property type="match status" value="1"/>
</dbReference>
<sequence length="300" mass="34537">MLNFHWKGMKSYKTAKVNLDHIVRLIGPRTKLPSITSHTINVAIAQLKQAEYPPCTINKKVSPLRFCLKYAVEQQWLKRLPTMPFYKPTEGRLRWFTSAEEARMLRWCRAHLCDLLWDYIVVSLDTGLRQSEVLNLKARNVNEGRVTVWGARTQDDWGTKAGNTRVVPLTPRAREVLERLSLDNPGRLFPVSKDQLFGSWQRMRQALGYARDPEFVPHAMRHTFCTRLVKANVNLAVIQKLAGHLRIETTLKYVHLDDDVLVEAIELLNEHRVGIISSNASGRRSPKKTEDILLDSYDLS</sequence>
<keyword evidence="2" id="KW-0229">DNA integration</keyword>
<evidence type="ECO:0000313" key="6">
    <source>
        <dbReference type="EMBL" id="PWE56235.1"/>
    </source>
</evidence>
<comment type="caution">
    <text evidence="6">The sequence shown here is derived from an EMBL/GenBank/DDBJ whole genome shotgun (WGS) entry which is preliminary data.</text>
</comment>
<dbReference type="Gene3D" id="1.10.443.10">
    <property type="entry name" value="Intergrase catalytic core"/>
    <property type="match status" value="1"/>
</dbReference>
<dbReference type="InterPro" id="IPR010998">
    <property type="entry name" value="Integrase_recombinase_N"/>
</dbReference>
<dbReference type="OrthoDB" id="9808346at2"/>
<dbReference type="AlphaFoldDB" id="A0A2U2DSD9"/>
<dbReference type="SUPFAM" id="SSF56349">
    <property type="entry name" value="DNA breaking-rejoining enzymes"/>
    <property type="match status" value="1"/>
</dbReference>
<dbReference type="PANTHER" id="PTHR30349:SF41">
    <property type="entry name" value="INTEGRASE_RECOMBINASE PROTEIN MJ0367-RELATED"/>
    <property type="match status" value="1"/>
</dbReference>
<evidence type="ECO:0000259" key="5">
    <source>
        <dbReference type="PROSITE" id="PS51898"/>
    </source>
</evidence>
<reference evidence="6 7" key="1">
    <citation type="submission" date="2018-05" db="EMBL/GenBank/DDBJ databases">
        <title>The draft genome of strain NS-104.</title>
        <authorList>
            <person name="Hang P."/>
            <person name="Jiang J."/>
        </authorList>
    </citation>
    <scope>NUCLEOTIDE SEQUENCE [LARGE SCALE GENOMIC DNA]</scope>
    <source>
        <strain evidence="6 7">NS-104</strain>
    </source>
</reference>
<keyword evidence="3" id="KW-0238">DNA-binding</keyword>
<dbReference type="InterPro" id="IPR002104">
    <property type="entry name" value="Integrase_catalytic"/>
</dbReference>
<dbReference type="EMBL" id="QFBC01000004">
    <property type="protein sequence ID" value="PWE56235.1"/>
    <property type="molecule type" value="Genomic_DNA"/>
</dbReference>
<dbReference type="GO" id="GO:0006310">
    <property type="term" value="P:DNA recombination"/>
    <property type="evidence" value="ECO:0007669"/>
    <property type="project" value="UniProtKB-KW"/>
</dbReference>
<keyword evidence="7" id="KW-1185">Reference proteome</keyword>
<evidence type="ECO:0000256" key="4">
    <source>
        <dbReference type="ARBA" id="ARBA00023172"/>
    </source>
</evidence>
<proteinExistence type="inferred from homology"/>
<keyword evidence="4" id="KW-0233">DNA recombination</keyword>
<evidence type="ECO:0000256" key="2">
    <source>
        <dbReference type="ARBA" id="ARBA00022908"/>
    </source>
</evidence>
<dbReference type="InterPro" id="IPR013762">
    <property type="entry name" value="Integrase-like_cat_sf"/>
</dbReference>
<evidence type="ECO:0000256" key="1">
    <source>
        <dbReference type="ARBA" id="ARBA00008857"/>
    </source>
</evidence>
<protein>
    <recommendedName>
        <fullName evidence="5">Tyr recombinase domain-containing protein</fullName>
    </recommendedName>
</protein>
<organism evidence="6 7">
    <name type="scientific">Metarhizobium album</name>
    <dbReference type="NCBI Taxonomy" id="2182425"/>
    <lineage>
        <taxon>Bacteria</taxon>
        <taxon>Pseudomonadati</taxon>
        <taxon>Pseudomonadota</taxon>
        <taxon>Alphaproteobacteria</taxon>
        <taxon>Hyphomicrobiales</taxon>
        <taxon>Rhizobiaceae</taxon>
        <taxon>Metarhizobium</taxon>
    </lineage>
</organism>
<dbReference type="Proteomes" id="UP000245252">
    <property type="component" value="Unassembled WGS sequence"/>
</dbReference>
<dbReference type="PANTHER" id="PTHR30349">
    <property type="entry name" value="PHAGE INTEGRASE-RELATED"/>
    <property type="match status" value="1"/>
</dbReference>
<gene>
    <name evidence="6" type="ORF">DEM27_12475</name>
</gene>
<evidence type="ECO:0000256" key="3">
    <source>
        <dbReference type="ARBA" id="ARBA00023125"/>
    </source>
</evidence>
<dbReference type="Gene3D" id="1.10.150.130">
    <property type="match status" value="1"/>
</dbReference>
<evidence type="ECO:0000313" key="7">
    <source>
        <dbReference type="Proteomes" id="UP000245252"/>
    </source>
</evidence>
<name>A0A2U2DSD9_9HYPH</name>
<dbReference type="PROSITE" id="PS51898">
    <property type="entry name" value="TYR_RECOMBINASE"/>
    <property type="match status" value="1"/>
</dbReference>
<feature type="domain" description="Tyr recombinase" evidence="5">
    <location>
        <begin position="91"/>
        <end position="266"/>
    </location>
</feature>
<dbReference type="InterPro" id="IPR011010">
    <property type="entry name" value="DNA_brk_join_enz"/>
</dbReference>
<comment type="similarity">
    <text evidence="1">Belongs to the 'phage' integrase family.</text>
</comment>
<dbReference type="GO" id="GO:0003677">
    <property type="term" value="F:DNA binding"/>
    <property type="evidence" value="ECO:0007669"/>
    <property type="project" value="UniProtKB-KW"/>
</dbReference>